<feature type="transmembrane region" description="Helical" evidence="1">
    <location>
        <begin position="76"/>
        <end position="96"/>
    </location>
</feature>
<dbReference type="PANTHER" id="PTHR30273:SF2">
    <property type="entry name" value="PROTEIN FECR"/>
    <property type="match status" value="1"/>
</dbReference>
<protein>
    <submittedName>
        <fullName evidence="4">FecR family protein</fullName>
    </submittedName>
</protein>
<dbReference type="InterPro" id="IPR006860">
    <property type="entry name" value="FecR"/>
</dbReference>
<evidence type="ECO:0000259" key="3">
    <source>
        <dbReference type="Pfam" id="PF16344"/>
    </source>
</evidence>
<dbReference type="PANTHER" id="PTHR30273">
    <property type="entry name" value="PERIPLASMIC SIGNAL SENSOR AND SIGMA FACTOR ACTIVATOR FECR-RELATED"/>
    <property type="match status" value="1"/>
</dbReference>
<reference evidence="4 5" key="1">
    <citation type="submission" date="2024-09" db="EMBL/GenBank/DDBJ databases">
        <authorList>
            <person name="Sun Q."/>
            <person name="Mori K."/>
        </authorList>
    </citation>
    <scope>NUCLEOTIDE SEQUENCE [LARGE SCALE GENOMIC DNA]</scope>
    <source>
        <strain evidence="4 5">CCM 7765</strain>
    </source>
</reference>
<sequence>MNREDFIALYKKYTKGLCSAEEKQRLREYWQEFRLDDKPWDEKFGIENDIKESIFERIKETTALSSSGNTRTVKKLWYYAAAAIVGVLLIGSYIHLLKPMKQSTRHIAKASESPIVPGKNKATLTLADGSTIQLDDTQNGTIANEEALITKDEGRVVYKAKDQKTKQDANIINTLHVPKGGEYQLELADGTKVWLNAGSTLSFPSSFANLKERVITLAGEAYFEVAKRTQQPFVVRSEGSTVQVLGTSFNIKAYPEESLVQTTLLSGSVVVKEPTSANTKQLYPNQQAVVQKNRGNMQVRTVNPADIISWKNGYFIFDNQSIQQIMPVIERWYDVEVSYQQTDNTDRYGGTFSRNANLQDILRDLTTLGNIRFKLQGRKLIVMDNNEYK</sequence>
<evidence type="ECO:0000259" key="2">
    <source>
        <dbReference type="Pfam" id="PF04773"/>
    </source>
</evidence>
<dbReference type="Pfam" id="PF16344">
    <property type="entry name" value="FecR_C"/>
    <property type="match status" value="1"/>
</dbReference>
<name>A0ABV6HPI9_9SPHI</name>
<keyword evidence="1" id="KW-0472">Membrane</keyword>
<dbReference type="Pfam" id="PF04773">
    <property type="entry name" value="FecR"/>
    <property type="match status" value="1"/>
</dbReference>
<keyword evidence="5" id="KW-1185">Reference proteome</keyword>
<proteinExistence type="predicted"/>
<accession>A0ABV6HPI9</accession>
<dbReference type="RefSeq" id="WP_130856795.1">
    <property type="nucleotide sequence ID" value="NZ_JBHLWO010000002.1"/>
</dbReference>
<gene>
    <name evidence="4" type="ORF">ACFFI0_19495</name>
</gene>
<dbReference type="Gene3D" id="2.60.120.1440">
    <property type="match status" value="1"/>
</dbReference>
<feature type="domain" description="FecR protein" evidence="2">
    <location>
        <begin position="174"/>
        <end position="269"/>
    </location>
</feature>
<dbReference type="Proteomes" id="UP001589774">
    <property type="component" value="Unassembled WGS sequence"/>
</dbReference>
<dbReference type="Gene3D" id="3.55.50.30">
    <property type="match status" value="1"/>
</dbReference>
<evidence type="ECO:0000256" key="1">
    <source>
        <dbReference type="SAM" id="Phobius"/>
    </source>
</evidence>
<evidence type="ECO:0000313" key="5">
    <source>
        <dbReference type="Proteomes" id="UP001589774"/>
    </source>
</evidence>
<feature type="domain" description="Protein FecR C-terminal" evidence="3">
    <location>
        <begin position="314"/>
        <end position="382"/>
    </location>
</feature>
<keyword evidence="1" id="KW-0812">Transmembrane</keyword>
<keyword evidence="1" id="KW-1133">Transmembrane helix</keyword>
<comment type="caution">
    <text evidence="4">The sequence shown here is derived from an EMBL/GenBank/DDBJ whole genome shotgun (WGS) entry which is preliminary data.</text>
</comment>
<dbReference type="EMBL" id="JBHLWO010000002">
    <property type="protein sequence ID" value="MFC0320519.1"/>
    <property type="molecule type" value="Genomic_DNA"/>
</dbReference>
<dbReference type="InterPro" id="IPR032508">
    <property type="entry name" value="FecR_C"/>
</dbReference>
<evidence type="ECO:0000313" key="4">
    <source>
        <dbReference type="EMBL" id="MFC0320519.1"/>
    </source>
</evidence>
<dbReference type="InterPro" id="IPR012373">
    <property type="entry name" value="Ferrdict_sens_TM"/>
</dbReference>
<organism evidence="4 5">
    <name type="scientific">Olivibacter oleidegradans</name>
    <dbReference type="NCBI Taxonomy" id="760123"/>
    <lineage>
        <taxon>Bacteria</taxon>
        <taxon>Pseudomonadati</taxon>
        <taxon>Bacteroidota</taxon>
        <taxon>Sphingobacteriia</taxon>
        <taxon>Sphingobacteriales</taxon>
        <taxon>Sphingobacteriaceae</taxon>
        <taxon>Olivibacter</taxon>
    </lineage>
</organism>